<dbReference type="EMBL" id="FOXR01000006">
    <property type="protein sequence ID" value="SFP91449.1"/>
    <property type="molecule type" value="Genomic_DNA"/>
</dbReference>
<evidence type="ECO:0008006" key="4">
    <source>
        <dbReference type="Google" id="ProtNLM"/>
    </source>
</evidence>
<reference evidence="2 3" key="1">
    <citation type="submission" date="2016-10" db="EMBL/GenBank/DDBJ databases">
        <authorList>
            <person name="de Groot N.N."/>
        </authorList>
    </citation>
    <scope>NUCLEOTIDE SEQUENCE [LARGE SCALE GENOMIC DNA]</scope>
    <source>
        <strain evidence="2 3">DSM 20678</strain>
    </source>
</reference>
<dbReference type="Proteomes" id="UP000198577">
    <property type="component" value="Unassembled WGS sequence"/>
</dbReference>
<evidence type="ECO:0000256" key="1">
    <source>
        <dbReference type="SAM" id="Phobius"/>
    </source>
</evidence>
<gene>
    <name evidence="2" type="ORF">SAMN05444406_10676</name>
</gene>
<keyword evidence="1" id="KW-0472">Membrane</keyword>
<dbReference type="AlphaFoldDB" id="A0A1I5U827"/>
<dbReference type="RefSeq" id="WP_025746508.1">
    <property type="nucleotide sequence ID" value="NZ_FOXR01000006.1"/>
</dbReference>
<protein>
    <recommendedName>
        <fullName evidence="4">Divergent PAP2 family protein</fullName>
    </recommendedName>
</protein>
<feature type="transmembrane region" description="Helical" evidence="1">
    <location>
        <begin position="70"/>
        <end position="90"/>
    </location>
</feature>
<keyword evidence="3" id="KW-1185">Reference proteome</keyword>
<accession>A0A1I5U827</accession>
<sequence length="147" mass="15927">MEQLKQLAANSVLWVSFLAWFIAQASKVVLTVLTHKKLDLRRFVGSGGMPSSHTALVVSLATALGEINGYDSYIFALSLVFAFVVMYDAAGVRRAAGKQAAVLNEIVERLQEGKDVPQEKLKEFIGHTPIEVIVGAVLGFVIAKLLV</sequence>
<keyword evidence="1" id="KW-1133">Transmembrane helix</keyword>
<dbReference type="PANTHER" id="PTHR31446">
    <property type="entry name" value="ACID PHOSPHATASE/VANADIUM-DEPENDENT HALOPEROXIDASE-RELATED PROTEIN"/>
    <property type="match status" value="1"/>
</dbReference>
<evidence type="ECO:0000313" key="3">
    <source>
        <dbReference type="Proteomes" id="UP000198577"/>
    </source>
</evidence>
<keyword evidence="1" id="KW-0812">Transmembrane</keyword>
<dbReference type="InterPro" id="IPR003832">
    <property type="entry name" value="DUF212"/>
</dbReference>
<evidence type="ECO:0000313" key="2">
    <source>
        <dbReference type="EMBL" id="SFP91449.1"/>
    </source>
</evidence>
<dbReference type="OrthoDB" id="9792681at2"/>
<dbReference type="PANTHER" id="PTHR31446:SF29">
    <property type="entry name" value="ACID PHOSPHATASE_VANADIUM-DEPENDENT HALOPEROXIDASE-RELATED PROTEIN"/>
    <property type="match status" value="1"/>
</dbReference>
<feature type="transmembrane region" description="Helical" evidence="1">
    <location>
        <begin position="12"/>
        <end position="33"/>
    </location>
</feature>
<proteinExistence type="predicted"/>
<dbReference type="STRING" id="937334.SAMN05444406_10676"/>
<organism evidence="2 3">
    <name type="scientific">Caldicoprobacter faecalis</name>
    <dbReference type="NCBI Taxonomy" id="937334"/>
    <lineage>
        <taxon>Bacteria</taxon>
        <taxon>Bacillati</taxon>
        <taxon>Bacillota</taxon>
        <taxon>Clostridia</taxon>
        <taxon>Caldicoprobacterales</taxon>
        <taxon>Caldicoprobacteraceae</taxon>
        <taxon>Caldicoprobacter</taxon>
    </lineage>
</organism>
<dbReference type="Pfam" id="PF02681">
    <property type="entry name" value="DUF212"/>
    <property type="match status" value="1"/>
</dbReference>
<name>A0A1I5U827_9FIRM</name>